<dbReference type="InterPro" id="IPR037143">
    <property type="entry name" value="4-PPantetheinyl_Trfase_dom_sf"/>
</dbReference>
<dbReference type="Pfam" id="PF01648">
    <property type="entry name" value="ACPS"/>
    <property type="match status" value="1"/>
</dbReference>
<evidence type="ECO:0000256" key="2">
    <source>
        <dbReference type="ARBA" id="ARBA00004993"/>
    </source>
</evidence>
<evidence type="ECO:0000259" key="14">
    <source>
        <dbReference type="Pfam" id="PF01648"/>
    </source>
</evidence>
<evidence type="ECO:0000256" key="1">
    <source>
        <dbReference type="ARBA" id="ARBA00003937"/>
    </source>
</evidence>
<evidence type="ECO:0000256" key="4">
    <source>
        <dbReference type="ARBA" id="ARBA00011503"/>
    </source>
</evidence>
<keyword evidence="13" id="KW-0479">Metal-binding</keyword>
<dbReference type="Proteomes" id="UP001055514">
    <property type="component" value="Chromosome"/>
</dbReference>
<evidence type="ECO:0000256" key="3">
    <source>
        <dbReference type="ARBA" id="ARBA00008342"/>
    </source>
</evidence>
<comment type="pathway">
    <text evidence="2">Siderophore biosynthesis; enterobactin biosynthesis.</text>
</comment>
<feature type="binding site" evidence="12">
    <location>
        <position position="75"/>
    </location>
    <ligand>
        <name>CoA</name>
        <dbReference type="ChEBI" id="CHEBI:57287"/>
    </ligand>
</feature>
<feature type="binding site" evidence="13">
    <location>
        <position position="137"/>
    </location>
    <ligand>
        <name>Mg(2+)</name>
        <dbReference type="ChEBI" id="CHEBI:18420"/>
    </ligand>
</feature>
<feature type="domain" description="4'-phosphopantetheinyl transferase N-terminal" evidence="15">
    <location>
        <begin position="64"/>
        <end position="123"/>
    </location>
</feature>
<feature type="binding site" evidence="12">
    <location>
        <position position="67"/>
    </location>
    <ligand>
        <name>CoA</name>
        <dbReference type="ChEBI" id="CHEBI:57287"/>
    </ligand>
</feature>
<evidence type="ECO:0000256" key="13">
    <source>
        <dbReference type="PIRSR" id="PIRSR603542-2"/>
    </source>
</evidence>
<keyword evidence="6 16" id="KW-0808">Transferase</keyword>
<feature type="binding site" evidence="12">
    <location>
        <position position="135"/>
    </location>
    <ligand>
        <name>CoA</name>
        <dbReference type="ChEBI" id="CHEBI:57287"/>
    </ligand>
</feature>
<dbReference type="AlphaFoldDB" id="A0AAE9S966"/>
<sequence>MLNNFLNFYSNRSLPNYFIKKHKVFYNQNLNLYMGYCEFEFKEFDIQMFNQMSIFFPDSLSPCTVKRKSEFLAGRYASQLVLSAIRKDYFYQKVEIGKFKEPIFPLNIIGSITHSENIAICIATQSKNVNFLGIDIEPIISKLDFFALHDKIYTYQELKIIKNSGIDYLLAATCIFSAKETIFKAFFYYLQNKIDFNNFKLYKAYTRGNTIIMKFRLEKEYSTFRREVLVKAKIYKKHVITCLIN</sequence>
<dbReference type="GO" id="GO:0009239">
    <property type="term" value="P:enterobactin biosynthetic process"/>
    <property type="evidence" value="ECO:0007669"/>
    <property type="project" value="UniProtKB-KW"/>
</dbReference>
<accession>A0AAE9S966</accession>
<dbReference type="GO" id="GO:0005886">
    <property type="term" value="C:plasma membrane"/>
    <property type="evidence" value="ECO:0007669"/>
    <property type="project" value="TreeGrafter"/>
</dbReference>
<feature type="binding site" evidence="12">
    <location>
        <position position="184"/>
    </location>
    <ligand>
        <name>CoA</name>
        <dbReference type="ChEBI" id="CHEBI:57287"/>
    </ligand>
</feature>
<evidence type="ECO:0000256" key="11">
    <source>
        <dbReference type="ARBA" id="ARBA00049191"/>
    </source>
</evidence>
<dbReference type="EMBL" id="CP095407">
    <property type="protein sequence ID" value="USU94959.1"/>
    <property type="molecule type" value="Genomic_DNA"/>
</dbReference>
<comment type="function">
    <text evidence="1">Involved in the biosynthesis of the siderophore enterobactin (enterochelin), which is a macrocyclic trimeric lactone of N-(2,3-dihydroxybenzoyl)-serine. The serine trilactone serves as a scaffolding for the three catechol functionalities that provide hexadentate coordination for the tightly ligated iron(2+) atoms. Plays an essential role in the assembly of the enterobactin by catalyzing the transfer of the 4'-phosphopantetheine (Ppant) moiety from coenzyme A to the apo-domains of both EntB (ArCP domain) and EntF (PCP domain) to yield their holo-forms which make them competent for the activation of 2,3-dihydroxybenzoate (DHB) and L-serine, respectively.</text>
</comment>
<dbReference type="InterPro" id="IPR008278">
    <property type="entry name" value="4-PPantetheinyl_Trfase_dom"/>
</dbReference>
<comment type="cofactor">
    <cofactor evidence="13">
        <name>Mg(2+)</name>
        <dbReference type="ChEBI" id="CHEBI:18420"/>
    </cofactor>
</comment>
<dbReference type="InterPro" id="IPR041354">
    <property type="entry name" value="4PPT_N"/>
</dbReference>
<comment type="catalytic activity">
    <reaction evidence="10">
        <text>apo-[aryl-carrier protein] + CoA = holo-[aryl-carrier protein] + adenosine 3',5'-bisphosphate + H(+)</text>
        <dbReference type="Rhea" id="RHEA:48404"/>
        <dbReference type="Rhea" id="RHEA-COMP:15903"/>
        <dbReference type="Rhea" id="RHEA-COMP:17557"/>
        <dbReference type="ChEBI" id="CHEBI:15378"/>
        <dbReference type="ChEBI" id="CHEBI:29999"/>
        <dbReference type="ChEBI" id="CHEBI:57287"/>
        <dbReference type="ChEBI" id="CHEBI:58343"/>
        <dbReference type="ChEBI" id="CHEBI:64479"/>
    </reaction>
</comment>
<evidence type="ECO:0000259" key="15">
    <source>
        <dbReference type="Pfam" id="PF17837"/>
    </source>
</evidence>
<feature type="binding site" evidence="12">
    <location>
        <position position="180"/>
    </location>
    <ligand>
        <name>CoA</name>
        <dbReference type="ChEBI" id="CHEBI:57287"/>
    </ligand>
</feature>
<comment type="subunit">
    <text evidence="4">EntB, EntD, EntE, and EntF form a multienzyme complex called enterobactin synthase.</text>
</comment>
<proteinExistence type="inferred from homology"/>
<evidence type="ECO:0000256" key="12">
    <source>
        <dbReference type="PIRSR" id="PIRSR603542-1"/>
    </source>
</evidence>
<dbReference type="RefSeq" id="WP_228130718.1">
    <property type="nucleotide sequence ID" value="NZ_BBTR01000010.1"/>
</dbReference>
<feature type="binding site" evidence="12">
    <location>
        <begin position="113"/>
        <end position="114"/>
    </location>
    <ligand>
        <name>CoA</name>
        <dbReference type="ChEBI" id="CHEBI:57287"/>
    </ligand>
</feature>
<comment type="catalytic activity">
    <reaction evidence="11">
        <text>apo-[peptidyl-carrier protein] + CoA = holo-[peptidyl-carrier protein] + adenosine 3',5'-bisphosphate + H(+)</text>
        <dbReference type="Rhea" id="RHEA:46228"/>
        <dbReference type="Rhea" id="RHEA-COMP:11479"/>
        <dbReference type="Rhea" id="RHEA-COMP:11480"/>
        <dbReference type="ChEBI" id="CHEBI:15378"/>
        <dbReference type="ChEBI" id="CHEBI:29999"/>
        <dbReference type="ChEBI" id="CHEBI:57287"/>
        <dbReference type="ChEBI" id="CHEBI:58343"/>
        <dbReference type="ChEBI" id="CHEBI:64479"/>
    </reaction>
</comment>
<dbReference type="Pfam" id="PF17837">
    <property type="entry name" value="4PPT_N"/>
    <property type="match status" value="1"/>
</dbReference>
<feature type="binding site" evidence="13">
    <location>
        <position position="135"/>
    </location>
    <ligand>
        <name>Mg(2+)</name>
        <dbReference type="ChEBI" id="CHEBI:18420"/>
    </ligand>
</feature>
<evidence type="ECO:0000313" key="16">
    <source>
        <dbReference type="EMBL" id="USU94959.1"/>
    </source>
</evidence>
<keyword evidence="13" id="KW-0460">Magnesium</keyword>
<evidence type="ECO:0000256" key="6">
    <source>
        <dbReference type="ARBA" id="ARBA00022679"/>
    </source>
</evidence>
<evidence type="ECO:0000256" key="7">
    <source>
        <dbReference type="ARBA" id="ARBA00023191"/>
    </source>
</evidence>
<protein>
    <recommendedName>
        <fullName evidence="5">Enterobactin synthase component D</fullName>
    </recommendedName>
    <alternativeName>
        <fullName evidence="8">4'-phosphopantetheinyl transferase EntD</fullName>
    </alternativeName>
    <alternativeName>
        <fullName evidence="9">Enterochelin synthase D</fullName>
    </alternativeName>
</protein>
<evidence type="ECO:0000256" key="9">
    <source>
        <dbReference type="ARBA" id="ARBA00031996"/>
    </source>
</evidence>
<dbReference type="GO" id="GO:0000287">
    <property type="term" value="F:magnesium ion binding"/>
    <property type="evidence" value="ECO:0007669"/>
    <property type="project" value="InterPro"/>
</dbReference>
<dbReference type="SUPFAM" id="SSF56214">
    <property type="entry name" value="4'-phosphopantetheinyl transferase"/>
    <property type="match status" value="1"/>
</dbReference>
<dbReference type="InterPro" id="IPR003542">
    <property type="entry name" value="Enbac_synth_compD-like"/>
</dbReference>
<dbReference type="PANTHER" id="PTHR38096:SF1">
    <property type="entry name" value="ENTEROBACTIN SYNTHASE COMPONENT D"/>
    <property type="match status" value="1"/>
</dbReference>
<keyword evidence="7" id="KW-0259">Enterobactin biosynthesis</keyword>
<dbReference type="PANTHER" id="PTHR38096">
    <property type="entry name" value="ENTEROBACTIN SYNTHASE COMPONENT D"/>
    <property type="match status" value="1"/>
</dbReference>
<dbReference type="GO" id="GO:0008897">
    <property type="term" value="F:holo-[acyl-carrier-protein] synthase activity"/>
    <property type="evidence" value="ECO:0007669"/>
    <property type="project" value="InterPro"/>
</dbReference>
<dbReference type="PRINTS" id="PR01399">
    <property type="entry name" value="ENTSNTHTASED"/>
</dbReference>
<comment type="similarity">
    <text evidence="3">Belongs to the P-Pant transferase superfamily. EntD family.</text>
</comment>
<evidence type="ECO:0000256" key="8">
    <source>
        <dbReference type="ARBA" id="ARBA00029894"/>
    </source>
</evidence>
<name>A0AAE9S966_ACIPI</name>
<feature type="domain" description="4'-phosphopantetheinyl transferase" evidence="14">
    <location>
        <begin position="132"/>
        <end position="237"/>
    </location>
</feature>
<gene>
    <name evidence="16" type="ORF">MWH18_01285</name>
</gene>
<evidence type="ECO:0000256" key="10">
    <source>
        <dbReference type="ARBA" id="ARBA00049176"/>
    </source>
</evidence>
<dbReference type="GO" id="GO:0009366">
    <property type="term" value="C:enterobactin synthetase complex"/>
    <property type="evidence" value="ECO:0007669"/>
    <property type="project" value="InterPro"/>
</dbReference>
<reference evidence="16" key="1">
    <citation type="submission" date="2022-04" db="EMBL/GenBank/DDBJ databases">
        <title>Emergence of ST220 Acinetobacter pittii strain in bloodstream infection, which co-producing chromosomal NDM-1 and OXA-820 carbapenemases.</title>
        <authorList>
            <person name="Tian C."/>
            <person name="Xing M."/>
            <person name="Fu L."/>
            <person name="Xia D."/>
        </authorList>
    </citation>
    <scope>NUCLEOTIDE SEQUENCE</scope>
    <source>
        <strain evidence="16">TCM</strain>
    </source>
</reference>
<feature type="binding site" evidence="13">
    <location>
        <position position="136"/>
    </location>
    <ligand>
        <name>Mg(2+)</name>
        <dbReference type="ChEBI" id="CHEBI:18420"/>
    </ligand>
</feature>
<organism evidence="16 17">
    <name type="scientific">Acinetobacter pittii</name>
    <name type="common">Acinetobacter genomosp. 3</name>
    <dbReference type="NCBI Taxonomy" id="48296"/>
    <lineage>
        <taxon>Bacteria</taxon>
        <taxon>Pseudomonadati</taxon>
        <taxon>Pseudomonadota</taxon>
        <taxon>Gammaproteobacteria</taxon>
        <taxon>Moraxellales</taxon>
        <taxon>Moraxellaceae</taxon>
        <taxon>Acinetobacter</taxon>
        <taxon>Acinetobacter calcoaceticus/baumannii complex</taxon>
    </lineage>
</organism>
<evidence type="ECO:0000313" key="17">
    <source>
        <dbReference type="Proteomes" id="UP001055514"/>
    </source>
</evidence>
<evidence type="ECO:0000256" key="5">
    <source>
        <dbReference type="ARBA" id="ARBA00019087"/>
    </source>
</evidence>